<sequence>ELMDDAIPVYVSPAYSFVLYPNRDLTPFRDYYHISGEEEGETCIRSNLRYQSFPEFIKALVKDGWLRQ</sequence>
<feature type="domain" description="Saccharopine dehydrogenase-like C-terminal" evidence="1">
    <location>
        <begin position="1"/>
        <end position="67"/>
    </location>
</feature>
<name>A0ABQ8PX68_9AGAR</name>
<feature type="non-terminal residue" evidence="2">
    <location>
        <position position="1"/>
    </location>
</feature>
<proteinExistence type="predicted"/>
<reference evidence="2" key="1">
    <citation type="submission" date="2022-08" db="EMBL/GenBank/DDBJ databases">
        <authorList>
            <consortium name="DOE Joint Genome Institute"/>
            <person name="Min B."/>
            <person name="Riley R."/>
            <person name="Sierra-Patev S."/>
            <person name="Naranjo-Ortiz M."/>
            <person name="Looney B."/>
            <person name="Konkel Z."/>
            <person name="Slot J.C."/>
            <person name="Sakamoto Y."/>
            <person name="Steenwyk J.L."/>
            <person name="Rokas A."/>
            <person name="Carro J."/>
            <person name="Camarero S."/>
            <person name="Ferreira P."/>
            <person name="Molpeceres G."/>
            <person name="Ruiz-Duenas F.J."/>
            <person name="Serrano A."/>
            <person name="Henrissat B."/>
            <person name="Drula E."/>
            <person name="Hughes K.W."/>
            <person name="Mata J.L."/>
            <person name="Ishikawa N.K."/>
            <person name="Vargas-Isla R."/>
            <person name="Ushijima S."/>
            <person name="Smith C.A."/>
            <person name="Ahrendt S."/>
            <person name="Andreopoulos W."/>
            <person name="He G."/>
            <person name="Labutti K."/>
            <person name="Lipzen A."/>
            <person name="Ng V."/>
            <person name="Sandor L."/>
            <person name="Barry K."/>
            <person name="Martinez A.T."/>
            <person name="Xiao Y."/>
            <person name="Gibbons J.G."/>
            <person name="Terashima K."/>
            <person name="Hibbett D.S."/>
            <person name="Grigoriev I.V."/>
        </authorList>
    </citation>
    <scope>NUCLEOTIDE SEQUENCE</scope>
    <source>
        <strain evidence="2">TFB10827</strain>
    </source>
</reference>
<dbReference type="SUPFAM" id="SSF55347">
    <property type="entry name" value="Glyceraldehyde-3-phosphate dehydrogenase-like, C-terminal domain"/>
    <property type="match status" value="1"/>
</dbReference>
<evidence type="ECO:0000259" key="1">
    <source>
        <dbReference type="Pfam" id="PF16653"/>
    </source>
</evidence>
<dbReference type="Pfam" id="PF16653">
    <property type="entry name" value="Sacchrp_dh_C"/>
    <property type="match status" value="1"/>
</dbReference>
<dbReference type="InterPro" id="IPR032095">
    <property type="entry name" value="Sacchrp_dh-like_C"/>
</dbReference>
<dbReference type="Proteomes" id="UP001163828">
    <property type="component" value="Unassembled WGS sequence"/>
</dbReference>
<protein>
    <recommendedName>
        <fullName evidence="1">Saccharopine dehydrogenase-like C-terminal domain-containing protein</fullName>
    </recommendedName>
</protein>
<accession>A0ABQ8PX68</accession>
<evidence type="ECO:0000313" key="2">
    <source>
        <dbReference type="EMBL" id="KAJ3990813.1"/>
    </source>
</evidence>
<comment type="caution">
    <text evidence="2">The sequence shown here is derived from an EMBL/GenBank/DDBJ whole genome shotgun (WGS) entry which is preliminary data.</text>
</comment>
<gene>
    <name evidence="2" type="ORF">F5050DRAFT_1552342</name>
</gene>
<dbReference type="EMBL" id="MU791438">
    <property type="protein sequence ID" value="KAJ3990813.1"/>
    <property type="molecule type" value="Genomic_DNA"/>
</dbReference>
<feature type="non-terminal residue" evidence="2">
    <location>
        <position position="68"/>
    </location>
</feature>
<organism evidence="2 3">
    <name type="scientific">Lentinula boryana</name>
    <dbReference type="NCBI Taxonomy" id="40481"/>
    <lineage>
        <taxon>Eukaryota</taxon>
        <taxon>Fungi</taxon>
        <taxon>Dikarya</taxon>
        <taxon>Basidiomycota</taxon>
        <taxon>Agaricomycotina</taxon>
        <taxon>Agaricomycetes</taxon>
        <taxon>Agaricomycetidae</taxon>
        <taxon>Agaricales</taxon>
        <taxon>Marasmiineae</taxon>
        <taxon>Omphalotaceae</taxon>
        <taxon>Lentinula</taxon>
    </lineage>
</organism>
<evidence type="ECO:0000313" key="3">
    <source>
        <dbReference type="Proteomes" id="UP001163828"/>
    </source>
</evidence>
<dbReference type="Gene3D" id="3.30.360.10">
    <property type="entry name" value="Dihydrodipicolinate Reductase, domain 2"/>
    <property type="match status" value="1"/>
</dbReference>
<keyword evidence="3" id="KW-1185">Reference proteome</keyword>